<feature type="chain" id="PRO_5026057653" evidence="1">
    <location>
        <begin position="20"/>
        <end position="379"/>
    </location>
</feature>
<evidence type="ECO:0000313" key="2">
    <source>
        <dbReference type="EMBL" id="CAB0006784.1"/>
    </source>
</evidence>
<dbReference type="AlphaFoldDB" id="A0A6H5GRP8"/>
<keyword evidence="1" id="KW-0732">Signal</keyword>
<dbReference type="Proteomes" id="UP000479000">
    <property type="component" value="Unassembled WGS sequence"/>
</dbReference>
<keyword evidence="3" id="KW-1185">Reference proteome</keyword>
<dbReference type="EMBL" id="CADCXU010018417">
    <property type="protein sequence ID" value="CAB0006784.1"/>
    <property type="molecule type" value="Genomic_DNA"/>
</dbReference>
<feature type="non-terminal residue" evidence="2">
    <location>
        <position position="1"/>
    </location>
</feature>
<accession>A0A6H5GRP8</accession>
<feature type="signal peptide" evidence="1">
    <location>
        <begin position="1"/>
        <end position="19"/>
    </location>
</feature>
<reference evidence="2 3" key="1">
    <citation type="submission" date="2020-02" db="EMBL/GenBank/DDBJ databases">
        <authorList>
            <person name="Ferguson B K."/>
        </authorList>
    </citation>
    <scope>NUCLEOTIDE SEQUENCE [LARGE SCALE GENOMIC DNA]</scope>
</reference>
<name>A0A6H5GRP8_9HEMI</name>
<proteinExistence type="predicted"/>
<evidence type="ECO:0000313" key="3">
    <source>
        <dbReference type="Proteomes" id="UP000479000"/>
    </source>
</evidence>
<evidence type="ECO:0000256" key="1">
    <source>
        <dbReference type="SAM" id="SignalP"/>
    </source>
</evidence>
<sequence length="379" mass="42377">ALILVSALAMCSAVQRRFAYPPAIPATPSPVQIAQFRNQEQYRATLNQYRTEAAEVAEVAPLVAEHAVNLAPSEIHEHVASPVVHRFVQPIHVDKIVQPVVHHYYKRPIVHHTIESPSLDTSHTFTGIARTAQPATADSRACGTATLCGTQPSGGAHSRLGGSVVPEWAALSQSETQWPRLDRLKLPRRRFDRRIFRAGRDRPAVSRCGLSRSSVRPFTSQLVTSRLDMTRLTATSKICKQKRHRRTSKSIIKISRCPVVVKSRQRLPINLSNLSRKSRISQAKSSSPIVALNRITKAILKINCSKIVYKVCSQYEFCQFQTGLRCSAMELMFLGLWLIIPAAMAMRGPHHPRDNHVHYKPKHDGTKLTQDANLLHDTT</sequence>
<gene>
    <name evidence="2" type="ORF">NTEN_LOCUS12261</name>
</gene>
<protein>
    <submittedName>
        <fullName evidence="2">Uncharacterized protein</fullName>
    </submittedName>
</protein>
<organism evidence="2 3">
    <name type="scientific">Nesidiocoris tenuis</name>
    <dbReference type="NCBI Taxonomy" id="355587"/>
    <lineage>
        <taxon>Eukaryota</taxon>
        <taxon>Metazoa</taxon>
        <taxon>Ecdysozoa</taxon>
        <taxon>Arthropoda</taxon>
        <taxon>Hexapoda</taxon>
        <taxon>Insecta</taxon>
        <taxon>Pterygota</taxon>
        <taxon>Neoptera</taxon>
        <taxon>Paraneoptera</taxon>
        <taxon>Hemiptera</taxon>
        <taxon>Heteroptera</taxon>
        <taxon>Panheteroptera</taxon>
        <taxon>Cimicomorpha</taxon>
        <taxon>Miridae</taxon>
        <taxon>Dicyphina</taxon>
        <taxon>Nesidiocoris</taxon>
    </lineage>
</organism>